<keyword evidence="4" id="KW-0479">Metal-binding</keyword>
<protein>
    <submittedName>
        <fullName evidence="8">Radical SAM protein</fullName>
    </submittedName>
</protein>
<dbReference type="InterPro" id="IPR007197">
    <property type="entry name" value="rSAM"/>
</dbReference>
<evidence type="ECO:0000256" key="1">
    <source>
        <dbReference type="ARBA" id="ARBA00001966"/>
    </source>
</evidence>
<comment type="cofactor">
    <cofactor evidence="1">
        <name>[4Fe-4S] cluster</name>
        <dbReference type="ChEBI" id="CHEBI:49883"/>
    </cofactor>
</comment>
<dbReference type="InterPro" id="IPR023404">
    <property type="entry name" value="rSAM_horseshoe"/>
</dbReference>
<dbReference type="PANTHER" id="PTHR11135:SF0">
    <property type="entry name" value="ELONGATOR COMPLEX PROTEIN 3"/>
    <property type="match status" value="1"/>
</dbReference>
<dbReference type="SFLD" id="SFLDG01086">
    <property type="entry name" value="elongater_protein-like"/>
    <property type="match status" value="1"/>
</dbReference>
<dbReference type="Proteomes" id="UP001298681">
    <property type="component" value="Unassembled WGS sequence"/>
</dbReference>
<feature type="domain" description="Radical SAM core" evidence="7">
    <location>
        <begin position="1"/>
        <end position="228"/>
    </location>
</feature>
<dbReference type="Gene3D" id="3.80.30.20">
    <property type="entry name" value="tm_1862 like domain"/>
    <property type="match status" value="1"/>
</dbReference>
<keyword evidence="9" id="KW-1185">Reference proteome</keyword>
<dbReference type="InterPro" id="IPR006638">
    <property type="entry name" value="Elp3/MiaA/NifB-like_rSAM"/>
</dbReference>
<evidence type="ECO:0000256" key="6">
    <source>
        <dbReference type="ARBA" id="ARBA00023014"/>
    </source>
</evidence>
<comment type="caution">
    <text evidence="8">The sequence shown here is derived from an EMBL/GenBank/DDBJ whole genome shotgun (WGS) entry which is preliminary data.</text>
</comment>
<dbReference type="PANTHER" id="PTHR11135">
    <property type="entry name" value="HISTONE ACETYLTRANSFERASE-RELATED"/>
    <property type="match status" value="1"/>
</dbReference>
<organism evidence="8 9">
    <name type="scientific">Anaeromassilibacillus senegalensis</name>
    <dbReference type="NCBI Taxonomy" id="1673717"/>
    <lineage>
        <taxon>Bacteria</taxon>
        <taxon>Bacillati</taxon>
        <taxon>Bacillota</taxon>
        <taxon>Clostridia</taxon>
        <taxon>Eubacteriales</taxon>
        <taxon>Acutalibacteraceae</taxon>
        <taxon>Anaeromassilibacillus</taxon>
    </lineage>
</organism>
<dbReference type="InterPro" id="IPR058240">
    <property type="entry name" value="rSAM_sf"/>
</dbReference>
<dbReference type="InterPro" id="IPR039661">
    <property type="entry name" value="ELP3"/>
</dbReference>
<keyword evidence="6" id="KW-0411">Iron-sulfur</keyword>
<gene>
    <name evidence="8" type="ORF">L0P57_05290</name>
</gene>
<dbReference type="SFLD" id="SFLDG01082">
    <property type="entry name" value="B12-binding_domain_containing"/>
    <property type="match status" value="1"/>
</dbReference>
<keyword evidence="5" id="KW-0408">Iron</keyword>
<evidence type="ECO:0000313" key="9">
    <source>
        <dbReference type="Proteomes" id="UP001298681"/>
    </source>
</evidence>
<dbReference type="Pfam" id="PF04055">
    <property type="entry name" value="Radical_SAM"/>
    <property type="match status" value="1"/>
</dbReference>
<dbReference type="InterPro" id="IPR032432">
    <property type="entry name" value="Radical_SAM_C"/>
</dbReference>
<dbReference type="RefSeq" id="WP_237966601.1">
    <property type="nucleotide sequence ID" value="NZ_JAKNHQ010000005.1"/>
</dbReference>
<dbReference type="SUPFAM" id="SSF102114">
    <property type="entry name" value="Radical SAM enzymes"/>
    <property type="match status" value="1"/>
</dbReference>
<accession>A0ABS9MHQ4</accession>
<evidence type="ECO:0000256" key="2">
    <source>
        <dbReference type="ARBA" id="ARBA00022485"/>
    </source>
</evidence>
<evidence type="ECO:0000256" key="3">
    <source>
        <dbReference type="ARBA" id="ARBA00022691"/>
    </source>
</evidence>
<proteinExistence type="predicted"/>
<evidence type="ECO:0000256" key="5">
    <source>
        <dbReference type="ARBA" id="ARBA00023004"/>
    </source>
</evidence>
<reference evidence="8 9" key="1">
    <citation type="submission" date="2022-01" db="EMBL/GenBank/DDBJ databases">
        <title>Collection of gut derived symbiotic bacterial strains cultured from healthy donors.</title>
        <authorList>
            <person name="Lin H."/>
            <person name="Kohout C."/>
            <person name="Waligurski E."/>
            <person name="Pamer E.G."/>
        </authorList>
    </citation>
    <scope>NUCLEOTIDE SEQUENCE [LARGE SCALE GENOMIC DNA]</scope>
    <source>
        <strain evidence="8 9">DFI.7.58</strain>
    </source>
</reference>
<dbReference type="PROSITE" id="PS51918">
    <property type="entry name" value="RADICAL_SAM"/>
    <property type="match status" value="1"/>
</dbReference>
<keyword evidence="2" id="KW-0004">4Fe-4S</keyword>
<name>A0ABS9MHQ4_9FIRM</name>
<dbReference type="EMBL" id="JAKNHQ010000005">
    <property type="protein sequence ID" value="MCG4610343.1"/>
    <property type="molecule type" value="Genomic_DNA"/>
</dbReference>
<evidence type="ECO:0000313" key="8">
    <source>
        <dbReference type="EMBL" id="MCG4610343.1"/>
    </source>
</evidence>
<keyword evidence="3" id="KW-0949">S-adenosyl-L-methionine</keyword>
<dbReference type="SFLD" id="SFLDS00029">
    <property type="entry name" value="Radical_SAM"/>
    <property type="match status" value="1"/>
</dbReference>
<sequence>MRHANVALFVPHNGCPHQCSFCNQRSITGQQTQPAPDDVRAAALTAMQSIPCAGQAEIAFFGGSFTAIERGYMVSLLDAAAPFVQEGRFSGIRISTRPDAVGDDVLALLKKYGVTSIELGAQSMEDRVLAMNGRGHTAAQVEDAARRIRAQGFSLGLQMMTGLYGDTPAGAEYTARRLAALEPDTVRIYPTIVMRGTELEEKYRSEAYRPMALEDAVELCSRLLAFFEDRGIRVIRLGLHSTPELERGRVAGPWHPAFRELCESKRMFLRLMEILEGNQVSKGTIGIKVNPKIQSKMVGQKRANLDRLRERGYSARVTADATLPEHTVTIAALEKDVTACF</sequence>
<dbReference type="Pfam" id="PF16199">
    <property type="entry name" value="Radical_SAM_C"/>
    <property type="match status" value="1"/>
</dbReference>
<dbReference type="SMART" id="SM00729">
    <property type="entry name" value="Elp3"/>
    <property type="match status" value="1"/>
</dbReference>
<dbReference type="CDD" id="cd01335">
    <property type="entry name" value="Radical_SAM"/>
    <property type="match status" value="1"/>
</dbReference>
<evidence type="ECO:0000256" key="4">
    <source>
        <dbReference type="ARBA" id="ARBA00022723"/>
    </source>
</evidence>
<evidence type="ECO:0000259" key="7">
    <source>
        <dbReference type="PROSITE" id="PS51918"/>
    </source>
</evidence>